<dbReference type="AlphaFoldDB" id="M1QKN0"/>
<dbReference type="EMBL" id="CP004144">
    <property type="protein sequence ID" value="AGF97529.1"/>
    <property type="molecule type" value="Genomic_DNA"/>
</dbReference>
<accession>M1QKN0</accession>
<proteinExistence type="predicted"/>
<evidence type="ECO:0000313" key="2">
    <source>
        <dbReference type="Proteomes" id="UP000011718"/>
    </source>
</evidence>
<dbReference type="Proteomes" id="UP000011718">
    <property type="component" value="Chromosome"/>
</dbReference>
<name>M1QKN0_METMZ</name>
<evidence type="ECO:0000313" key="1">
    <source>
        <dbReference type="EMBL" id="AGF97529.1"/>
    </source>
</evidence>
<dbReference type="HOGENOM" id="CLU_3021005_0_0_2"/>
<gene>
    <name evidence="1" type="ORF">MmTuc01_2202</name>
</gene>
<sequence>MLKNNELKEKRLENRAAEFFKGKLNSFIFLTSSQPLLQKNSLLPDLSCYLSIQPL</sequence>
<organism evidence="1 2">
    <name type="scientific">Methanosarcina mazei Tuc01</name>
    <dbReference type="NCBI Taxonomy" id="1236903"/>
    <lineage>
        <taxon>Archaea</taxon>
        <taxon>Methanobacteriati</taxon>
        <taxon>Methanobacteriota</taxon>
        <taxon>Stenosarchaea group</taxon>
        <taxon>Methanomicrobia</taxon>
        <taxon>Methanosarcinales</taxon>
        <taxon>Methanosarcinaceae</taxon>
        <taxon>Methanosarcina</taxon>
    </lineage>
</organism>
<dbReference type="BioCyc" id="MMAZ1236903:G139K-2108-MONOMER"/>
<reference evidence="1 2" key="1">
    <citation type="journal article" date="2013" name="Genome Announc.">
        <title>Complete Genome of a Methanosarcina mazei Strain Isolated from Sediment Samples from an Amazonian Flooded Area.</title>
        <authorList>
            <person name="Assis das Gracas D."/>
            <person name="Thiago Juca Ramos R."/>
            <person name="Vieira Araujo A.C."/>
            <person name="Zahlouth R."/>
            <person name="Ribeiro Carneiro A."/>
            <person name="Souza Lopes T."/>
            <person name="Azevedo Barauna R."/>
            <person name="Azevedo V."/>
            <person name="Cruz Schneider M.P."/>
            <person name="Pellizari V.H."/>
            <person name="Silva A."/>
        </authorList>
    </citation>
    <scope>NUCLEOTIDE SEQUENCE [LARGE SCALE GENOMIC DNA]</scope>
    <source>
        <strain evidence="1 2">Tuc01</strain>
    </source>
</reference>
<protein>
    <submittedName>
        <fullName evidence="1">Uncharacterized protein</fullName>
    </submittedName>
</protein>
<dbReference type="KEGG" id="mmaz:MmTuc01_2202"/>